<reference evidence="5 6" key="1">
    <citation type="submission" date="2024-01" db="EMBL/GenBank/DDBJ databases">
        <title>The genome of the rayed Mediterranean limpet Patella caerulea (Linnaeus, 1758).</title>
        <authorList>
            <person name="Anh-Thu Weber A."/>
            <person name="Halstead-Nussloch G."/>
        </authorList>
    </citation>
    <scope>NUCLEOTIDE SEQUENCE [LARGE SCALE GENOMIC DNA]</scope>
    <source>
        <strain evidence="5">AATW-2023a</strain>
        <tissue evidence="5">Whole specimen</tissue>
    </source>
</reference>
<dbReference type="PANTHER" id="PTHR21385">
    <property type="entry name" value="ZINC FINGER PROTEIN-RELATED"/>
    <property type="match status" value="1"/>
</dbReference>
<keyword evidence="3" id="KW-0732">Signal</keyword>
<feature type="chain" id="PRO_5043033524" description="C2H2-type domain-containing protein" evidence="3">
    <location>
        <begin position="18"/>
        <end position="266"/>
    </location>
</feature>
<dbReference type="PANTHER" id="PTHR21385:SF0">
    <property type="entry name" value="RE51073P"/>
    <property type="match status" value="1"/>
</dbReference>
<dbReference type="PROSITE" id="PS50157">
    <property type="entry name" value="ZINC_FINGER_C2H2_2"/>
    <property type="match status" value="1"/>
</dbReference>
<comment type="caution">
    <text evidence="5">The sequence shown here is derived from an EMBL/GenBank/DDBJ whole genome shotgun (WGS) entry which is preliminary data.</text>
</comment>
<feature type="transmembrane region" description="Helical" evidence="2">
    <location>
        <begin position="200"/>
        <end position="221"/>
    </location>
</feature>
<dbReference type="Proteomes" id="UP001347796">
    <property type="component" value="Unassembled WGS sequence"/>
</dbReference>
<keyword evidence="6" id="KW-1185">Reference proteome</keyword>
<dbReference type="EMBL" id="JAZGQO010000006">
    <property type="protein sequence ID" value="KAK6185514.1"/>
    <property type="molecule type" value="Genomic_DNA"/>
</dbReference>
<proteinExistence type="predicted"/>
<keyword evidence="1" id="KW-0479">Metal-binding</keyword>
<dbReference type="GO" id="GO:0008270">
    <property type="term" value="F:zinc ion binding"/>
    <property type="evidence" value="ECO:0007669"/>
    <property type="project" value="UniProtKB-KW"/>
</dbReference>
<evidence type="ECO:0000256" key="2">
    <source>
        <dbReference type="SAM" id="Phobius"/>
    </source>
</evidence>
<sequence>MYYMAFLFLVVIRPLEANNRCSRQKSRIVRNVINSKMVLPFELLDAELPISCPLHPHRDMYRIQEDNKIMESMSKWTCNYCGKAFVAEDFVDKHFDNRHMNEIVAKENIVCLADYCDVFRCDIIAGVRKPDYWDFALCMEDDMKEILEECNKLMEDCIPKYITVNETKHFRDLLQDAVCSYLTCNKFWEIPKKETPDGKIALYVVMTLLILFALLVYYCVFYQFYYTDTFSDSIVYDPTPRGRHRMVHPSYQEVRQRTTAKRGSVA</sequence>
<keyword evidence="2" id="KW-0472">Membrane</keyword>
<evidence type="ECO:0000256" key="3">
    <source>
        <dbReference type="SAM" id="SignalP"/>
    </source>
</evidence>
<protein>
    <recommendedName>
        <fullName evidence="4">C2H2-type domain-containing protein</fullName>
    </recommendedName>
</protein>
<evidence type="ECO:0000256" key="1">
    <source>
        <dbReference type="PROSITE-ProRule" id="PRU00042"/>
    </source>
</evidence>
<keyword evidence="2" id="KW-1133">Transmembrane helix</keyword>
<keyword evidence="1" id="KW-0863">Zinc-finger</keyword>
<feature type="signal peptide" evidence="3">
    <location>
        <begin position="1"/>
        <end position="17"/>
    </location>
</feature>
<gene>
    <name evidence="5" type="ORF">SNE40_007730</name>
</gene>
<evidence type="ECO:0000259" key="4">
    <source>
        <dbReference type="PROSITE" id="PS50157"/>
    </source>
</evidence>
<dbReference type="AlphaFoldDB" id="A0AAN8JZ60"/>
<organism evidence="5 6">
    <name type="scientific">Patella caerulea</name>
    <name type="common">Rayed Mediterranean limpet</name>
    <dbReference type="NCBI Taxonomy" id="87958"/>
    <lineage>
        <taxon>Eukaryota</taxon>
        <taxon>Metazoa</taxon>
        <taxon>Spiralia</taxon>
        <taxon>Lophotrochozoa</taxon>
        <taxon>Mollusca</taxon>
        <taxon>Gastropoda</taxon>
        <taxon>Patellogastropoda</taxon>
        <taxon>Patelloidea</taxon>
        <taxon>Patellidae</taxon>
        <taxon>Patella</taxon>
    </lineage>
</organism>
<dbReference type="PROSITE" id="PS00028">
    <property type="entry name" value="ZINC_FINGER_C2H2_1"/>
    <property type="match status" value="1"/>
</dbReference>
<keyword evidence="1" id="KW-0862">Zinc</keyword>
<keyword evidence="2" id="KW-0812">Transmembrane</keyword>
<evidence type="ECO:0000313" key="5">
    <source>
        <dbReference type="EMBL" id="KAK6185514.1"/>
    </source>
</evidence>
<evidence type="ECO:0000313" key="6">
    <source>
        <dbReference type="Proteomes" id="UP001347796"/>
    </source>
</evidence>
<dbReference type="InterPro" id="IPR013087">
    <property type="entry name" value="Znf_C2H2_type"/>
</dbReference>
<name>A0AAN8JZ60_PATCE</name>
<feature type="domain" description="C2H2-type" evidence="4">
    <location>
        <begin position="76"/>
        <end position="102"/>
    </location>
</feature>
<accession>A0AAN8JZ60</accession>